<dbReference type="GO" id="GO:0008808">
    <property type="term" value="F:cardiolipin synthase activity"/>
    <property type="evidence" value="ECO:0007669"/>
    <property type="project" value="TreeGrafter"/>
</dbReference>
<dbReference type="EMBL" id="FOAA01000009">
    <property type="protein sequence ID" value="SEL07638.1"/>
    <property type="molecule type" value="Genomic_DNA"/>
</dbReference>
<dbReference type="PROSITE" id="PS50035">
    <property type="entry name" value="PLD"/>
    <property type="match status" value="2"/>
</dbReference>
<accession>A0A1H7M9N3</accession>
<dbReference type="PANTHER" id="PTHR21248:SF22">
    <property type="entry name" value="PHOSPHOLIPASE D"/>
    <property type="match status" value="1"/>
</dbReference>
<evidence type="ECO:0000259" key="1">
    <source>
        <dbReference type="PROSITE" id="PS50035"/>
    </source>
</evidence>
<protein>
    <submittedName>
        <fullName evidence="2">Cardiolipin synthase</fullName>
    </submittedName>
</protein>
<dbReference type="GO" id="GO:0032049">
    <property type="term" value="P:cardiolipin biosynthetic process"/>
    <property type="evidence" value="ECO:0007669"/>
    <property type="project" value="UniProtKB-ARBA"/>
</dbReference>
<dbReference type="PANTHER" id="PTHR21248">
    <property type="entry name" value="CARDIOLIPIN SYNTHASE"/>
    <property type="match status" value="1"/>
</dbReference>
<dbReference type="Gene3D" id="3.30.870.10">
    <property type="entry name" value="Endonuclease Chain A"/>
    <property type="match status" value="2"/>
</dbReference>
<gene>
    <name evidence="2" type="ORF">SAMN05444515_1097</name>
</gene>
<proteinExistence type="predicted"/>
<dbReference type="SMART" id="SM00155">
    <property type="entry name" value="PLDc"/>
    <property type="match status" value="2"/>
</dbReference>
<dbReference type="AlphaFoldDB" id="A0A1H7M9N3"/>
<sequence>MLWIITITALATSLVLVFLQNFKTPEKAVERKVAHRHAVSDPQFRREMSVLMGPSIVQGNRVTALQNGQEIFPAMLLAIRSAQTSITFETHIYWSGEMGEAFSQAFSERARAGVPVSVIIDWVGSNKMEPSLLDSMQAAGVRVQRYRPLHWYHIGRMNNRTHRKLLVVDGCIGFTGGVGIADQWTGDGGDPDHWRDTHYRIEGPVVAQLQAAFNDNWIKTTGQVLNGPSYFPALQGHGDMDAHVFVASPSGGSESMHLMYLLAIAASEVTIDLAASYFVPDRLLIRALIAARGRNVRVRILLPGPHIDAFTVKIASKADWGELLHAGAEIHVYQPTMLHTKLLIIDAEFVSVGSTNFDMRSIRLNDEASLNIYSTAFATQTTAVFEDDLLRAEPYSLAYWQRRSWREKVSERILLPIRSQL</sequence>
<dbReference type="CDD" id="cd09159">
    <property type="entry name" value="PLDc_ybhO_like_2"/>
    <property type="match status" value="1"/>
</dbReference>
<dbReference type="Pfam" id="PF13091">
    <property type="entry name" value="PLDc_2"/>
    <property type="match status" value="2"/>
</dbReference>
<dbReference type="Proteomes" id="UP000199256">
    <property type="component" value="Unassembled WGS sequence"/>
</dbReference>
<dbReference type="InterPro" id="IPR025202">
    <property type="entry name" value="PLD-like_dom"/>
</dbReference>
<keyword evidence="3" id="KW-1185">Reference proteome</keyword>
<feature type="domain" description="PLD phosphodiesterase" evidence="1">
    <location>
        <begin position="157"/>
        <end position="184"/>
    </location>
</feature>
<feature type="domain" description="PLD phosphodiesterase" evidence="1">
    <location>
        <begin position="334"/>
        <end position="361"/>
    </location>
</feature>
<dbReference type="SUPFAM" id="SSF56024">
    <property type="entry name" value="Phospholipase D/nuclease"/>
    <property type="match status" value="2"/>
</dbReference>
<name>A0A1H7M9N3_9GAMM</name>
<dbReference type="CDD" id="cd09110">
    <property type="entry name" value="PLDc_CLS_1"/>
    <property type="match status" value="1"/>
</dbReference>
<organism evidence="2 3">
    <name type="scientific">Ectothiorhodospira marina</name>
    <dbReference type="NCBI Taxonomy" id="1396821"/>
    <lineage>
        <taxon>Bacteria</taxon>
        <taxon>Pseudomonadati</taxon>
        <taxon>Pseudomonadota</taxon>
        <taxon>Gammaproteobacteria</taxon>
        <taxon>Chromatiales</taxon>
        <taxon>Ectothiorhodospiraceae</taxon>
        <taxon>Ectothiorhodospira</taxon>
    </lineage>
</organism>
<evidence type="ECO:0000313" key="3">
    <source>
        <dbReference type="Proteomes" id="UP000199256"/>
    </source>
</evidence>
<dbReference type="STRING" id="1396821.SAMN05444515_1097"/>
<dbReference type="GO" id="GO:0016020">
    <property type="term" value="C:membrane"/>
    <property type="evidence" value="ECO:0007669"/>
    <property type="project" value="TreeGrafter"/>
</dbReference>
<dbReference type="OrthoDB" id="9762009at2"/>
<evidence type="ECO:0000313" key="2">
    <source>
        <dbReference type="EMBL" id="SEL07638.1"/>
    </source>
</evidence>
<dbReference type="RefSeq" id="WP_090253527.1">
    <property type="nucleotide sequence ID" value="NZ_FOAA01000009.1"/>
</dbReference>
<dbReference type="InterPro" id="IPR001736">
    <property type="entry name" value="PLipase_D/transphosphatidylase"/>
</dbReference>
<reference evidence="3" key="1">
    <citation type="submission" date="2016-10" db="EMBL/GenBank/DDBJ databases">
        <authorList>
            <person name="Varghese N."/>
            <person name="Submissions S."/>
        </authorList>
    </citation>
    <scope>NUCLEOTIDE SEQUENCE [LARGE SCALE GENOMIC DNA]</scope>
    <source>
        <strain evidence="3">DSM 241</strain>
    </source>
</reference>